<evidence type="ECO:0000256" key="2">
    <source>
        <dbReference type="SAM" id="SignalP"/>
    </source>
</evidence>
<dbReference type="NCBIfam" id="TIGR04183">
    <property type="entry name" value="Por_Secre_tail"/>
    <property type="match status" value="1"/>
</dbReference>
<feature type="chain" id="PRO_5045714883" evidence="2">
    <location>
        <begin position="19"/>
        <end position="517"/>
    </location>
</feature>
<dbReference type="RefSeq" id="WP_187564745.1">
    <property type="nucleotide sequence ID" value="NZ_JACGWS010000027.1"/>
</dbReference>
<feature type="domain" description="Secretion system C-terminal sorting" evidence="3">
    <location>
        <begin position="443"/>
        <end position="509"/>
    </location>
</feature>
<organism evidence="4 5">
    <name type="scientific">Kordia aestuariivivens</name>
    <dbReference type="NCBI Taxonomy" id="2759037"/>
    <lineage>
        <taxon>Bacteria</taxon>
        <taxon>Pseudomonadati</taxon>
        <taxon>Bacteroidota</taxon>
        <taxon>Flavobacteriia</taxon>
        <taxon>Flavobacteriales</taxon>
        <taxon>Flavobacteriaceae</taxon>
        <taxon>Kordia</taxon>
    </lineage>
</organism>
<feature type="signal peptide" evidence="2">
    <location>
        <begin position="1"/>
        <end position="18"/>
    </location>
</feature>
<gene>
    <name evidence="4" type="ORF">H2O64_23755</name>
</gene>
<evidence type="ECO:0000313" key="5">
    <source>
        <dbReference type="Proteomes" id="UP000619238"/>
    </source>
</evidence>
<sequence length="517" mass="56441">MRKITFLIFILFAHFMLAQDGTLDGTFGANGYVLINQNNISFHHVLQADGKILYKQSNDLRRLDQNGSFDSTFGVSGAIALADPGVYHYDLLEMVTDNKITVFSKSLYSTYYMARYNFDGSVDTTLGSNGEGYVTINLDDVQGTIVPRMSLDNKILLAGNSSTAYGNYNDLYLRKYNFDGTDDPSANYRASNLGINFSNSSAGLPTDDFISDLDVMPNGKMIVSGRARFYSGSGTNVSGYRAGIIIVEDGVSNSLVRMSPYSSTSNVKCSVTIDNNDIYMVTGVAASISAGANPINKINRWDSSGNVDYTFGTNGILTIDLNIDADTKADFSKVLIQPDGKMILAGKTSDLNQTNAYPHIILARFLADGTLDTTFNSVGYILHDISHPTTAADKNTLVNLFSSPDFSDVYISGRNLENSILLKYANPSVLSTNEVEATDLLTLYPNPSKNEVFIGGIDLAMQNKNYSIADITGRIVKKGTLNNSIGQDFMIDVSMLSNSLYFLNIEGFKSSLKFIKE</sequence>
<comment type="caution">
    <text evidence="4">The sequence shown here is derived from an EMBL/GenBank/DDBJ whole genome shotgun (WGS) entry which is preliminary data.</text>
</comment>
<protein>
    <submittedName>
        <fullName evidence="4">T9SS type A sorting domain-containing protein</fullName>
    </submittedName>
</protein>
<keyword evidence="5" id="KW-1185">Reference proteome</keyword>
<proteinExistence type="predicted"/>
<evidence type="ECO:0000256" key="1">
    <source>
        <dbReference type="ARBA" id="ARBA00022729"/>
    </source>
</evidence>
<reference evidence="4 5" key="1">
    <citation type="submission" date="2020-07" db="EMBL/GenBank/DDBJ databases">
        <title>Description of Kordia aestuariivivens sp. nov., isolated from a tidal flat.</title>
        <authorList>
            <person name="Park S."/>
            <person name="Yoon J.-H."/>
        </authorList>
    </citation>
    <scope>NUCLEOTIDE SEQUENCE [LARGE SCALE GENOMIC DNA]</scope>
    <source>
        <strain evidence="4 5">YSTF-M3</strain>
    </source>
</reference>
<dbReference type="Gene3D" id="2.80.10.50">
    <property type="match status" value="3"/>
</dbReference>
<evidence type="ECO:0000313" key="4">
    <source>
        <dbReference type="EMBL" id="MBC8757703.1"/>
    </source>
</evidence>
<evidence type="ECO:0000259" key="3">
    <source>
        <dbReference type="Pfam" id="PF18962"/>
    </source>
</evidence>
<dbReference type="EMBL" id="JACGWS010000027">
    <property type="protein sequence ID" value="MBC8757703.1"/>
    <property type="molecule type" value="Genomic_DNA"/>
</dbReference>
<dbReference type="NCBIfam" id="TIGR02608">
    <property type="entry name" value="delta_60_rpt"/>
    <property type="match status" value="6"/>
</dbReference>
<dbReference type="InterPro" id="IPR026444">
    <property type="entry name" value="Secre_tail"/>
</dbReference>
<dbReference type="Pfam" id="PF18962">
    <property type="entry name" value="Por_Secre_tail"/>
    <property type="match status" value="1"/>
</dbReference>
<accession>A0ABR7QH00</accession>
<name>A0ABR7QH00_9FLAO</name>
<dbReference type="Proteomes" id="UP000619238">
    <property type="component" value="Unassembled WGS sequence"/>
</dbReference>
<dbReference type="InterPro" id="IPR013431">
    <property type="entry name" value="Delta_60_rpt"/>
</dbReference>
<dbReference type="Pfam" id="PF17164">
    <property type="entry name" value="DUF5122"/>
    <property type="match status" value="2"/>
</dbReference>
<keyword evidence="1 2" id="KW-0732">Signal</keyword>